<reference evidence="8" key="1">
    <citation type="submission" date="2021-05" db="EMBL/GenBank/DDBJ databases">
        <title>The genome of the haptophyte Pavlova lutheri (Diacronema luteri, Pavlovales) - a model for lipid biosynthesis in eukaryotic algae.</title>
        <authorList>
            <person name="Hulatt C.J."/>
            <person name="Posewitz M.C."/>
        </authorList>
    </citation>
    <scope>NUCLEOTIDE SEQUENCE</scope>
    <source>
        <strain evidence="8">NIVA-4/92</strain>
    </source>
</reference>
<protein>
    <recommendedName>
        <fullName evidence="6">Vacuolar protein sorting-associated protein 35</fullName>
    </recommendedName>
</protein>
<evidence type="ECO:0000256" key="6">
    <source>
        <dbReference type="PIRNR" id="PIRNR009375"/>
    </source>
</evidence>
<keyword evidence="9" id="KW-1185">Reference proteome</keyword>
<evidence type="ECO:0000313" key="9">
    <source>
        <dbReference type="Proteomes" id="UP000751190"/>
    </source>
</evidence>
<feature type="region of interest" description="Disordered" evidence="7">
    <location>
        <begin position="526"/>
        <end position="554"/>
    </location>
</feature>
<dbReference type="PANTHER" id="PTHR11099">
    <property type="entry name" value="VACUOLAR SORTING PROTEIN 35"/>
    <property type="match status" value="1"/>
</dbReference>
<dbReference type="AlphaFoldDB" id="A0A8J6C529"/>
<dbReference type="OrthoDB" id="10258141at2759"/>
<dbReference type="InterPro" id="IPR005378">
    <property type="entry name" value="Vps35"/>
</dbReference>
<dbReference type="EMBL" id="JAGTXO010000062">
    <property type="protein sequence ID" value="KAG8457805.1"/>
    <property type="molecule type" value="Genomic_DNA"/>
</dbReference>
<sequence length="941" mass="98943">MSAGRTSRMAAPFGAIADEQDQWKHDAMQMVKQQAYLMKRALDAANLRDALKHCSTMLSELRTSLLSPKNYYELYVATTDELRYLEAHFAEEQAGSRRSMLELYELVQHAGNILPRLYLLVTVGGVYIKSRQAPARDILKDLVEMCRGVQHPLRGLFLRNYLMQTCRDKLPDLGSPYVGVGGTVDDAVDFVLANFSEMNKLWVRIQHQGPVRERDKREKERQELRTLVGSALVRLGSLEGVDLPLYREKLLPRVLEQVVACKDVMAQLYLIECIVRGFPHEWHRETLETLLITTTQLQPGVDVKAILVQLMAGLAAHAVEVASKQPAAADAAAAAAAAAADNAGAPAATEPAPIRAASVGVGVLDDVGAFHLLSRFCAQVAVSQNAGLELAEALGLQLALLDFALRAYGARRDLADQVFAATATLLSRAPRELDALSTRVLTRVLVEPLGTYGDDAHALLALPSWVGVLHAVDFDARRAVARDVARAALRGNAPMVDGAQVGRLLDALEPLLRGAPAARAPLASYGGAAGGAASGATTTAADADDDDDDDDDDVQEEVALACRLVLALGRGARAQPAGAAAGAPAPPPVAVPPSTPAETLGLLRTMRARLLVGGPHRLRRTMVPVVHRALELARVSPAALEFAHETLVSVFPTASSARAAEAGYGLWLCALLAADGARPAPAAPSAQPAPSEPAAPEASLPFELASGALLLLEEEISHSQAQAAAIVLFIATLHACRNFPRSSYEALALKAVGYSARLLKKTDQCPAGARPAAAPAADTRVRATTAATTATAATSGDGCDGGGVRDAKRVRDCLARARKAADACSAANGQHVPLLLELLDQALFFLKCGADAADEPGAAGERAAELSPALVAELANHAATQLAAVRPTADAAAVGAMQVHLDASLAHARERRAALAAHAGDGRAALALYDELLAAVGMPVS</sequence>
<accession>A0A8J6C529</accession>
<evidence type="ECO:0000256" key="5">
    <source>
        <dbReference type="ARBA" id="ARBA00023136"/>
    </source>
</evidence>
<dbReference type="InterPro" id="IPR042491">
    <property type="entry name" value="Vps35_C"/>
</dbReference>
<proteinExistence type="inferred from homology"/>
<keyword evidence="3 6" id="KW-0813">Transport</keyword>
<dbReference type="Gene3D" id="1.25.40.660">
    <property type="entry name" value="Vacuolar protein sorting-associated protein 35, helical subcomplex Vps35-C"/>
    <property type="match status" value="1"/>
</dbReference>
<keyword evidence="5" id="KW-0472">Membrane</keyword>
<comment type="caution">
    <text evidence="8">The sequence shown here is derived from an EMBL/GenBank/DDBJ whole genome shotgun (WGS) entry which is preliminary data.</text>
</comment>
<evidence type="ECO:0000313" key="8">
    <source>
        <dbReference type="EMBL" id="KAG8457805.1"/>
    </source>
</evidence>
<dbReference type="GO" id="GO:0006886">
    <property type="term" value="P:intracellular protein transport"/>
    <property type="evidence" value="ECO:0007669"/>
    <property type="project" value="TreeGrafter"/>
</dbReference>
<name>A0A8J6C529_DIALT</name>
<dbReference type="GO" id="GO:0042147">
    <property type="term" value="P:retrograde transport, endosome to Golgi"/>
    <property type="evidence" value="ECO:0007669"/>
    <property type="project" value="InterPro"/>
</dbReference>
<evidence type="ECO:0000256" key="1">
    <source>
        <dbReference type="ARBA" id="ARBA00004170"/>
    </source>
</evidence>
<dbReference type="Proteomes" id="UP000751190">
    <property type="component" value="Unassembled WGS sequence"/>
</dbReference>
<evidence type="ECO:0000256" key="3">
    <source>
        <dbReference type="ARBA" id="ARBA00022448"/>
    </source>
</evidence>
<dbReference type="GO" id="GO:0005829">
    <property type="term" value="C:cytosol"/>
    <property type="evidence" value="ECO:0007669"/>
    <property type="project" value="GOC"/>
</dbReference>
<dbReference type="GO" id="GO:0030906">
    <property type="term" value="C:retromer, cargo-selective complex"/>
    <property type="evidence" value="ECO:0007669"/>
    <property type="project" value="InterPro"/>
</dbReference>
<evidence type="ECO:0000256" key="7">
    <source>
        <dbReference type="SAM" id="MobiDB-lite"/>
    </source>
</evidence>
<comment type="subcellular location">
    <subcellularLocation>
        <location evidence="1">Membrane</location>
        <topology evidence="1">Peripheral membrane protein</topology>
    </subcellularLocation>
</comment>
<comment type="similarity">
    <text evidence="2 6">Belongs to the VPS35 family.</text>
</comment>
<keyword evidence="4 6" id="KW-0653">Protein transport</keyword>
<evidence type="ECO:0000256" key="2">
    <source>
        <dbReference type="ARBA" id="ARBA00006536"/>
    </source>
</evidence>
<evidence type="ECO:0000256" key="4">
    <source>
        <dbReference type="ARBA" id="ARBA00022927"/>
    </source>
</evidence>
<feature type="compositionally biased region" description="Acidic residues" evidence="7">
    <location>
        <begin position="542"/>
        <end position="554"/>
    </location>
</feature>
<organism evidence="8 9">
    <name type="scientific">Diacronema lutheri</name>
    <name type="common">Unicellular marine alga</name>
    <name type="synonym">Monochrysis lutheri</name>
    <dbReference type="NCBI Taxonomy" id="2081491"/>
    <lineage>
        <taxon>Eukaryota</taxon>
        <taxon>Haptista</taxon>
        <taxon>Haptophyta</taxon>
        <taxon>Pavlovophyceae</taxon>
        <taxon>Pavlovales</taxon>
        <taxon>Pavlovaceae</taxon>
        <taxon>Diacronema</taxon>
    </lineage>
</organism>
<dbReference type="Pfam" id="PF03635">
    <property type="entry name" value="Vps35"/>
    <property type="match status" value="1"/>
</dbReference>
<dbReference type="PIRSF" id="PIRSF009375">
    <property type="entry name" value="Retromer_Vps35"/>
    <property type="match status" value="1"/>
</dbReference>
<dbReference type="GO" id="GO:0005770">
    <property type="term" value="C:late endosome"/>
    <property type="evidence" value="ECO:0007669"/>
    <property type="project" value="TreeGrafter"/>
</dbReference>
<gene>
    <name evidence="8" type="ORF">KFE25_005074</name>
</gene>
<dbReference type="PANTHER" id="PTHR11099:SF0">
    <property type="entry name" value="VACUOLAR PROTEIN SORTING-ASSOCIATED PROTEIN 35"/>
    <property type="match status" value="1"/>
</dbReference>
<comment type="function">
    <text evidence="6">Plays a role in vesicular protein sorting.</text>
</comment>